<feature type="transmembrane region" description="Helical" evidence="1">
    <location>
        <begin position="20"/>
        <end position="41"/>
    </location>
</feature>
<reference evidence="2" key="1">
    <citation type="journal article" date="2012" name="PLoS ONE">
        <title>Gene sets for utilization of primary and secondary nutrition supplies in the distal gut of endangered iberian lynx.</title>
        <authorList>
            <person name="Alcaide M."/>
            <person name="Messina E."/>
            <person name="Richter M."/>
            <person name="Bargiela R."/>
            <person name="Peplies J."/>
            <person name="Huws S.A."/>
            <person name="Newbold C.J."/>
            <person name="Golyshin P.N."/>
            <person name="Simon M.A."/>
            <person name="Lopez G."/>
            <person name="Yakimov M.M."/>
            <person name="Ferrer M."/>
        </authorList>
    </citation>
    <scope>NUCLEOTIDE SEQUENCE</scope>
</reference>
<evidence type="ECO:0000256" key="1">
    <source>
        <dbReference type="SAM" id="Phobius"/>
    </source>
</evidence>
<accession>J9F8A3</accession>
<dbReference type="EMBL" id="AMCI01008379">
    <property type="protein sequence ID" value="EJW91126.1"/>
    <property type="molecule type" value="Genomic_DNA"/>
</dbReference>
<sequence length="43" mass="5087">MSKNSFFISSKNMLGRAHKIINIVSVFFQLCFFVLHCRNFFLT</sequence>
<organism evidence="2">
    <name type="scientific">gut metagenome</name>
    <dbReference type="NCBI Taxonomy" id="749906"/>
    <lineage>
        <taxon>unclassified sequences</taxon>
        <taxon>metagenomes</taxon>
        <taxon>organismal metagenomes</taxon>
    </lineage>
</organism>
<comment type="caution">
    <text evidence="2">The sequence shown here is derived from an EMBL/GenBank/DDBJ whole genome shotgun (WGS) entry which is preliminary data.</text>
</comment>
<dbReference type="AlphaFoldDB" id="J9F8A3"/>
<keyword evidence="1" id="KW-1133">Transmembrane helix</keyword>
<keyword evidence="1" id="KW-0472">Membrane</keyword>
<evidence type="ECO:0000313" key="2">
    <source>
        <dbReference type="EMBL" id="EJW91126.1"/>
    </source>
</evidence>
<gene>
    <name evidence="2" type="ORF">EVA_20768</name>
</gene>
<protein>
    <submittedName>
        <fullName evidence="2">Uncharacterized protein</fullName>
    </submittedName>
</protein>
<name>J9F8A3_9ZZZZ</name>
<proteinExistence type="predicted"/>
<keyword evidence="1" id="KW-0812">Transmembrane</keyword>